<dbReference type="EMBL" id="DS469903">
    <property type="protein sequence ID" value="EDO31403.1"/>
    <property type="molecule type" value="Genomic_DNA"/>
</dbReference>
<dbReference type="InParanoid" id="A7SY18"/>
<reference evidence="13 14" key="1">
    <citation type="journal article" date="2007" name="Science">
        <title>Sea anemone genome reveals ancestral eumetazoan gene repertoire and genomic organization.</title>
        <authorList>
            <person name="Putnam N.H."/>
            <person name="Srivastava M."/>
            <person name="Hellsten U."/>
            <person name="Dirks B."/>
            <person name="Chapman J."/>
            <person name="Salamov A."/>
            <person name="Terry A."/>
            <person name="Shapiro H."/>
            <person name="Lindquist E."/>
            <person name="Kapitonov V.V."/>
            <person name="Jurka J."/>
            <person name="Genikhovich G."/>
            <person name="Grigoriev I.V."/>
            <person name="Lucas S.M."/>
            <person name="Steele R.E."/>
            <person name="Finnerty J.R."/>
            <person name="Technau U."/>
            <person name="Martindale M.Q."/>
            <person name="Rokhsar D.S."/>
        </authorList>
    </citation>
    <scope>NUCLEOTIDE SEQUENCE [LARGE SCALE GENOMIC DNA]</scope>
    <source>
        <strain evidence="14">CH2 X CH6</strain>
    </source>
</reference>
<feature type="compositionally biased region" description="Basic residues" evidence="10">
    <location>
        <begin position="162"/>
        <end position="171"/>
    </location>
</feature>
<feature type="domain" description="Borealin C-terminal" evidence="12">
    <location>
        <begin position="173"/>
        <end position="284"/>
    </location>
</feature>
<dbReference type="InterPro" id="IPR018851">
    <property type="entry name" value="Borealin_N"/>
</dbReference>
<dbReference type="OMA" id="DMNWLEY"/>
<evidence type="ECO:0000256" key="10">
    <source>
        <dbReference type="SAM" id="MobiDB-lite"/>
    </source>
</evidence>
<evidence type="ECO:0000256" key="8">
    <source>
        <dbReference type="ARBA" id="ARBA00023306"/>
    </source>
</evidence>
<dbReference type="AlphaFoldDB" id="A7SY18"/>
<keyword evidence="4" id="KW-0158">Chromosome</keyword>
<evidence type="ECO:0000256" key="1">
    <source>
        <dbReference type="ARBA" id="ARBA00004123"/>
    </source>
</evidence>
<dbReference type="GO" id="GO:0051301">
    <property type="term" value="P:cell division"/>
    <property type="evidence" value="ECO:0007669"/>
    <property type="project" value="UniProtKB-KW"/>
</dbReference>
<evidence type="ECO:0000256" key="9">
    <source>
        <dbReference type="ARBA" id="ARBA00023328"/>
    </source>
</evidence>
<dbReference type="Pfam" id="PF10512">
    <property type="entry name" value="Borealin"/>
    <property type="match status" value="1"/>
</dbReference>
<feature type="compositionally biased region" description="Low complexity" evidence="10">
    <location>
        <begin position="141"/>
        <end position="161"/>
    </location>
</feature>
<dbReference type="GO" id="GO:0032133">
    <property type="term" value="C:chromosome passenger complex"/>
    <property type="evidence" value="ECO:0000318"/>
    <property type="project" value="GO_Central"/>
</dbReference>
<dbReference type="Gene3D" id="6.10.250.1900">
    <property type="match status" value="1"/>
</dbReference>
<dbReference type="KEGG" id="nve:5502306"/>
<feature type="region of interest" description="Disordered" evidence="10">
    <location>
        <begin position="120"/>
        <end position="185"/>
    </location>
</feature>
<name>A7SY18_NEMVE</name>
<dbReference type="OrthoDB" id="6360905at2759"/>
<dbReference type="PANTHER" id="PTHR16040">
    <property type="entry name" value="AUSTRALIN, ISOFORM A-RELATED"/>
    <property type="match status" value="1"/>
</dbReference>
<dbReference type="HOGENOM" id="CLU_967413_0_0_1"/>
<dbReference type="InterPro" id="IPR018867">
    <property type="entry name" value="Cell_div_borealin"/>
</dbReference>
<evidence type="ECO:0000256" key="3">
    <source>
        <dbReference type="ARBA" id="ARBA00009914"/>
    </source>
</evidence>
<comment type="similarity">
    <text evidence="3">Belongs to the borealin family.</text>
</comment>
<evidence type="ECO:0000256" key="2">
    <source>
        <dbReference type="ARBA" id="ARBA00004584"/>
    </source>
</evidence>
<keyword evidence="8" id="KW-0131">Cell cycle</keyword>
<evidence type="ECO:0000256" key="7">
    <source>
        <dbReference type="ARBA" id="ARBA00023242"/>
    </source>
</evidence>
<keyword evidence="6" id="KW-0498">Mitosis</keyword>
<proteinExistence type="inferred from homology"/>
<evidence type="ECO:0000256" key="6">
    <source>
        <dbReference type="ARBA" id="ARBA00022776"/>
    </source>
</evidence>
<dbReference type="Pfam" id="PF10444">
    <property type="entry name" value="Nbl1_Borealin_N"/>
    <property type="match status" value="1"/>
</dbReference>
<organism evidence="13 14">
    <name type="scientific">Nematostella vectensis</name>
    <name type="common">Starlet sea anemone</name>
    <dbReference type="NCBI Taxonomy" id="45351"/>
    <lineage>
        <taxon>Eukaryota</taxon>
        <taxon>Metazoa</taxon>
        <taxon>Cnidaria</taxon>
        <taxon>Anthozoa</taxon>
        <taxon>Hexacorallia</taxon>
        <taxon>Actiniaria</taxon>
        <taxon>Edwardsiidae</taxon>
        <taxon>Nematostella</taxon>
    </lineage>
</organism>
<dbReference type="GO" id="GO:0051233">
    <property type="term" value="C:spindle midzone"/>
    <property type="evidence" value="ECO:0000318"/>
    <property type="project" value="GO_Central"/>
</dbReference>
<dbReference type="PhylomeDB" id="A7SY18"/>
<dbReference type="InterPro" id="IPR046466">
    <property type="entry name" value="Borealin_C"/>
</dbReference>
<keyword evidence="9" id="KW-0137">Centromere</keyword>
<protein>
    <recommendedName>
        <fullName evidence="15">Borealin</fullName>
    </recommendedName>
</protein>
<dbReference type="eggNOG" id="ENOG502S6J0">
    <property type="taxonomic scope" value="Eukaryota"/>
</dbReference>
<evidence type="ECO:0000259" key="12">
    <source>
        <dbReference type="Pfam" id="PF10512"/>
    </source>
</evidence>
<feature type="compositionally biased region" description="Basic residues" evidence="10">
    <location>
        <begin position="1"/>
        <end position="17"/>
    </location>
</feature>
<evidence type="ECO:0000259" key="11">
    <source>
        <dbReference type="Pfam" id="PF10444"/>
    </source>
</evidence>
<dbReference type="Proteomes" id="UP000001593">
    <property type="component" value="Unassembled WGS sequence"/>
</dbReference>
<evidence type="ECO:0000256" key="5">
    <source>
        <dbReference type="ARBA" id="ARBA00022618"/>
    </source>
</evidence>
<feature type="region of interest" description="Disordered" evidence="10">
    <location>
        <begin position="1"/>
        <end position="25"/>
    </location>
</feature>
<gene>
    <name evidence="13" type="ORF">NEMVEDRAFT_v1g227597</name>
</gene>
<evidence type="ECO:0000313" key="14">
    <source>
        <dbReference type="Proteomes" id="UP000001593"/>
    </source>
</evidence>
<dbReference type="PANTHER" id="PTHR16040:SF7">
    <property type="entry name" value="AUSTRALIN, ISOFORM A-RELATED"/>
    <property type="match status" value="1"/>
</dbReference>
<dbReference type="FunCoup" id="A7SY18">
    <property type="interactions" value="201"/>
</dbReference>
<evidence type="ECO:0000313" key="13">
    <source>
        <dbReference type="EMBL" id="EDO31403.1"/>
    </source>
</evidence>
<keyword evidence="5" id="KW-0132">Cell division</keyword>
<keyword evidence="14" id="KW-1185">Reference proteome</keyword>
<dbReference type="GO" id="GO:0000775">
    <property type="term" value="C:chromosome, centromeric region"/>
    <property type="evidence" value="ECO:0000318"/>
    <property type="project" value="GO_Central"/>
</dbReference>
<feature type="domain" description="Borealin N-terminal" evidence="11">
    <location>
        <begin position="36"/>
        <end position="92"/>
    </location>
</feature>
<sequence length="288" mass="32235">MPPRKKNRQQVSKRKRPVLPDGSIDSSMQLEDRRHKLDDYLNDFDIHAEEIMKRMRIHGNTMISKIRAIYRQEIMKYSNDTRKMKLCDFLAQGGEVNNAAMKEASNNLTELANAVFKNAPQTSERPPLTEAHGNADFATPAPVTTGRTTRSTAKRTGTAAKRAPRTAKRNQTKTENQFVTPAASRLPQNYQTPFVTPKFDPRLPITPAFLREAKAGERIMSLSGSPLANRSAPETVEAFIPIGEGKTFQLSSATELSPRSLPTLNDVGRKNLELLQMQLSRLLKVPNP</sequence>
<accession>A7SY18</accession>
<evidence type="ECO:0008006" key="15">
    <source>
        <dbReference type="Google" id="ProtNLM"/>
    </source>
</evidence>
<comment type="subcellular location">
    <subcellularLocation>
        <location evidence="2">Chromosome</location>
        <location evidence="2">Centromere</location>
    </subcellularLocation>
    <subcellularLocation>
        <location evidence="1">Nucleus</location>
    </subcellularLocation>
</comment>
<dbReference type="GO" id="GO:0000070">
    <property type="term" value="P:mitotic sister chromatid segregation"/>
    <property type="evidence" value="ECO:0000318"/>
    <property type="project" value="GO_Central"/>
</dbReference>
<keyword evidence="7" id="KW-0539">Nucleus</keyword>
<dbReference type="GO" id="GO:0005634">
    <property type="term" value="C:nucleus"/>
    <property type="evidence" value="ECO:0007669"/>
    <property type="project" value="UniProtKB-SubCell"/>
</dbReference>
<evidence type="ECO:0000256" key="4">
    <source>
        <dbReference type="ARBA" id="ARBA00022454"/>
    </source>
</evidence>
<dbReference type="STRING" id="45351.A7SY18"/>